<dbReference type="PANTHER" id="PTHR24201:SF16">
    <property type="entry name" value="ANKYRIN-1-LIKE-RELATED"/>
    <property type="match status" value="1"/>
</dbReference>
<dbReference type="SMART" id="SM00248">
    <property type="entry name" value="ANK"/>
    <property type="match status" value="3"/>
</dbReference>
<feature type="repeat" description="ANK" evidence="3">
    <location>
        <begin position="83"/>
        <end position="115"/>
    </location>
</feature>
<keyword evidence="5" id="KW-1185">Reference proteome</keyword>
<dbReference type="OrthoDB" id="498659at2759"/>
<evidence type="ECO:0000256" key="3">
    <source>
        <dbReference type="PROSITE-ProRule" id="PRU00023"/>
    </source>
</evidence>
<dbReference type="EMBL" id="CP000589">
    <property type="protein sequence ID" value="ABO98109.1"/>
    <property type="molecule type" value="Genomic_DNA"/>
</dbReference>
<keyword evidence="2 3" id="KW-0040">ANK repeat</keyword>
<dbReference type="RefSeq" id="XP_001419816.1">
    <property type="nucleotide sequence ID" value="XM_001419779.1"/>
</dbReference>
<dbReference type="GO" id="GO:0005634">
    <property type="term" value="C:nucleus"/>
    <property type="evidence" value="ECO:0007669"/>
    <property type="project" value="TreeGrafter"/>
</dbReference>
<evidence type="ECO:0000256" key="1">
    <source>
        <dbReference type="ARBA" id="ARBA00022737"/>
    </source>
</evidence>
<dbReference type="GeneID" id="5003769"/>
<accession>A4S2W5</accession>
<dbReference type="Gene3D" id="1.25.40.20">
    <property type="entry name" value="Ankyrin repeat-containing domain"/>
    <property type="match status" value="1"/>
</dbReference>
<gene>
    <name evidence="4" type="ORF">OSTLU_16847</name>
</gene>
<evidence type="ECO:0000313" key="4">
    <source>
        <dbReference type="EMBL" id="ABO98109.1"/>
    </source>
</evidence>
<reference evidence="4 5" key="1">
    <citation type="journal article" date="2007" name="Proc. Natl. Acad. Sci. U.S.A.">
        <title>The tiny eukaryote Ostreococcus provides genomic insights into the paradox of plankton speciation.</title>
        <authorList>
            <person name="Palenik B."/>
            <person name="Grimwood J."/>
            <person name="Aerts A."/>
            <person name="Rouze P."/>
            <person name="Salamov A."/>
            <person name="Putnam N."/>
            <person name="Dupont C."/>
            <person name="Jorgensen R."/>
            <person name="Derelle E."/>
            <person name="Rombauts S."/>
            <person name="Zhou K."/>
            <person name="Otillar R."/>
            <person name="Merchant S.S."/>
            <person name="Podell S."/>
            <person name="Gaasterland T."/>
            <person name="Napoli C."/>
            <person name="Gendler K."/>
            <person name="Manuell A."/>
            <person name="Tai V."/>
            <person name="Vallon O."/>
            <person name="Piganeau G."/>
            <person name="Jancek S."/>
            <person name="Heijde M."/>
            <person name="Jabbari K."/>
            <person name="Bowler C."/>
            <person name="Lohr M."/>
            <person name="Robbens S."/>
            <person name="Werner G."/>
            <person name="Dubchak I."/>
            <person name="Pazour G.J."/>
            <person name="Ren Q."/>
            <person name="Paulsen I."/>
            <person name="Delwiche C."/>
            <person name="Schmutz J."/>
            <person name="Rokhsar D."/>
            <person name="Van de Peer Y."/>
            <person name="Moreau H."/>
            <person name="Grigoriev I.V."/>
        </authorList>
    </citation>
    <scope>NUCLEOTIDE SEQUENCE [LARGE SCALE GENOMIC DNA]</scope>
    <source>
        <strain evidence="4 5">CCE9901</strain>
    </source>
</reference>
<dbReference type="AlphaFoldDB" id="A4S2W5"/>
<dbReference type="KEGG" id="olu:OSTLU_16847"/>
<dbReference type="InterPro" id="IPR050776">
    <property type="entry name" value="Ank_Repeat/CDKN_Inhibitor"/>
</dbReference>
<proteinExistence type="predicted"/>
<evidence type="ECO:0000256" key="2">
    <source>
        <dbReference type="ARBA" id="ARBA00023043"/>
    </source>
</evidence>
<dbReference type="Proteomes" id="UP000001568">
    <property type="component" value="Chromosome 9"/>
</dbReference>
<organism evidence="4 5">
    <name type="scientific">Ostreococcus lucimarinus (strain CCE9901)</name>
    <dbReference type="NCBI Taxonomy" id="436017"/>
    <lineage>
        <taxon>Eukaryota</taxon>
        <taxon>Viridiplantae</taxon>
        <taxon>Chlorophyta</taxon>
        <taxon>Mamiellophyceae</taxon>
        <taxon>Mamiellales</taxon>
        <taxon>Bathycoccaceae</taxon>
        <taxon>Ostreococcus</taxon>
    </lineage>
</organism>
<dbReference type="PANTHER" id="PTHR24201">
    <property type="entry name" value="ANK_REP_REGION DOMAIN-CONTAINING PROTEIN"/>
    <property type="match status" value="1"/>
</dbReference>
<dbReference type="Gramene" id="ABO98109">
    <property type="protein sequence ID" value="ABO98109"/>
    <property type="gene ID" value="OSTLU_16847"/>
</dbReference>
<keyword evidence="1" id="KW-0677">Repeat</keyword>
<sequence>MLEKREGGASAGDWAETLGRAGRAAAARAECECVRVLMAHDMDVDDVLLSASCADGVEDDARASCVGLLLRGGADANCRNHHQGWKPLHAVAKRGDCASVELLVRGGADIDARYYNGKTALFSACEWGEAAAARTLLRLGASVEVGQWEADRLHTDHSLGANNAPVSPRDIALVNRHIDCVDVVDEMLALRRA</sequence>
<dbReference type="HOGENOM" id="CLU_1410916_0_0_1"/>
<name>A4S2W5_OSTLU</name>
<dbReference type="PROSITE" id="PS50297">
    <property type="entry name" value="ANK_REP_REGION"/>
    <property type="match status" value="1"/>
</dbReference>
<evidence type="ECO:0000313" key="5">
    <source>
        <dbReference type="Proteomes" id="UP000001568"/>
    </source>
</evidence>
<protein>
    <submittedName>
        <fullName evidence="4">Uncharacterized protein</fullName>
    </submittedName>
</protein>
<dbReference type="STRING" id="436017.A4S2W5"/>
<dbReference type="SUPFAM" id="SSF48403">
    <property type="entry name" value="Ankyrin repeat"/>
    <property type="match status" value="1"/>
</dbReference>
<dbReference type="InterPro" id="IPR036770">
    <property type="entry name" value="Ankyrin_rpt-contain_sf"/>
</dbReference>
<dbReference type="PROSITE" id="PS50088">
    <property type="entry name" value="ANK_REPEAT"/>
    <property type="match status" value="1"/>
</dbReference>
<dbReference type="Pfam" id="PF12796">
    <property type="entry name" value="Ank_2"/>
    <property type="match status" value="1"/>
</dbReference>
<dbReference type="InterPro" id="IPR002110">
    <property type="entry name" value="Ankyrin_rpt"/>
</dbReference>